<dbReference type="InterPro" id="IPR005935">
    <property type="entry name" value="Mev_decarb"/>
</dbReference>
<evidence type="ECO:0000256" key="3">
    <source>
        <dbReference type="ARBA" id="ARBA00022516"/>
    </source>
</evidence>
<dbReference type="Gene3D" id="3.30.230.10">
    <property type="match status" value="1"/>
</dbReference>
<feature type="domain" description="Diphosphomevalonate decarboxylase-like N-terminal" evidence="9">
    <location>
        <begin position="8"/>
        <end position="168"/>
    </location>
</feature>
<dbReference type="Pfam" id="PF22700">
    <property type="entry name" value="MVD-like_N"/>
    <property type="match status" value="1"/>
</dbReference>
<evidence type="ECO:0000256" key="2">
    <source>
        <dbReference type="ARBA" id="ARBA00012296"/>
    </source>
</evidence>
<comment type="caution">
    <text evidence="10">The sequence shown here is derived from an EMBL/GenBank/DDBJ whole genome shotgun (WGS) entry which is preliminary data.</text>
</comment>
<dbReference type="PIRSF" id="PIRSF015950">
    <property type="entry name" value="Mev_P_decrbx"/>
    <property type="match status" value="1"/>
</dbReference>
<dbReference type="InterPro" id="IPR014721">
    <property type="entry name" value="Ribsml_uS5_D2-typ_fold_subgr"/>
</dbReference>
<evidence type="ECO:0000313" key="10">
    <source>
        <dbReference type="EMBL" id="MBZ5709822.1"/>
    </source>
</evidence>
<keyword evidence="11" id="KW-1185">Reference proteome</keyword>
<dbReference type="InterPro" id="IPR041431">
    <property type="entry name" value="Mvd1_C"/>
</dbReference>
<evidence type="ECO:0000259" key="8">
    <source>
        <dbReference type="Pfam" id="PF18376"/>
    </source>
</evidence>
<evidence type="ECO:0000256" key="6">
    <source>
        <dbReference type="ARBA" id="ARBA00023098"/>
    </source>
</evidence>
<sequence length="331" mass="34878">MKSARAVAHTNIALVKYWGKRDSSPADLNLPAVGSLSLTLDRLRSETTVCPAGHDSFTLNQEPASGEVAGKVLRQLDRVWQAAGHAGPRPPCEVVSRNFLPTAAGLASSASGFAALTLAAAAAFDHDPGRPALSALARRGSGSAARSLWGGFVRLERGVAADGSDCRAYPLHPQAHWDVRLLIVHTERGPKAIGSTAGMQRSRDTSPYYGPWVDTSEADLAAAEAALAARDLAVLGDIVEHSCFKMHACMMASRPPIVYWRGATLDVVHAVWRLRAEGLQGYVTSDAGPHVKVLCLSGQADDLAARLRDVPGVHAVDLVGPGPDPTVEVLA</sequence>
<dbReference type="InterPro" id="IPR036554">
    <property type="entry name" value="GHMP_kinase_C_sf"/>
</dbReference>
<dbReference type="GO" id="GO:0004163">
    <property type="term" value="F:diphosphomevalonate decarboxylase activity"/>
    <property type="evidence" value="ECO:0007669"/>
    <property type="project" value="UniProtKB-EC"/>
</dbReference>
<dbReference type="Gene3D" id="3.30.70.890">
    <property type="entry name" value="GHMP kinase, C-terminal domain"/>
    <property type="match status" value="1"/>
</dbReference>
<evidence type="ECO:0000259" key="9">
    <source>
        <dbReference type="Pfam" id="PF22700"/>
    </source>
</evidence>
<keyword evidence="4" id="KW-0547">Nucleotide-binding</keyword>
<dbReference type="NCBIfam" id="TIGR01240">
    <property type="entry name" value="mevDPdecarb"/>
    <property type="match status" value="1"/>
</dbReference>
<dbReference type="SUPFAM" id="SSF55060">
    <property type="entry name" value="GHMP Kinase, C-terminal domain"/>
    <property type="match status" value="1"/>
</dbReference>
<reference evidence="10" key="1">
    <citation type="submission" date="2021-08" db="EMBL/GenBank/DDBJ databases">
        <authorList>
            <person name="Stevens D.C."/>
        </authorList>
    </citation>
    <scope>NUCLEOTIDE SEQUENCE</scope>
    <source>
        <strain evidence="10">DSM 53165</strain>
    </source>
</reference>
<dbReference type="InterPro" id="IPR029765">
    <property type="entry name" value="Mev_diP_decarb"/>
</dbReference>
<dbReference type="PANTHER" id="PTHR10977:SF3">
    <property type="entry name" value="DIPHOSPHOMEVALONATE DECARBOXYLASE"/>
    <property type="match status" value="1"/>
</dbReference>
<evidence type="ECO:0000256" key="4">
    <source>
        <dbReference type="ARBA" id="ARBA00022741"/>
    </source>
</evidence>
<keyword evidence="6" id="KW-0443">Lipid metabolism</keyword>
<evidence type="ECO:0000313" key="11">
    <source>
        <dbReference type="Proteomes" id="UP001139031"/>
    </source>
</evidence>
<dbReference type="EC" id="4.1.1.33" evidence="2"/>
<keyword evidence="3" id="KW-0444">Lipid biosynthesis</keyword>
<comment type="similarity">
    <text evidence="1">Belongs to the diphosphomevalonate decarboxylase family.</text>
</comment>
<dbReference type="EMBL" id="JAIRAU010000009">
    <property type="protein sequence ID" value="MBZ5709822.1"/>
    <property type="molecule type" value="Genomic_DNA"/>
</dbReference>
<gene>
    <name evidence="10" type="primary">mvaD</name>
    <name evidence="10" type="ORF">K7C98_11200</name>
</gene>
<keyword evidence="7 10" id="KW-0456">Lyase</keyword>
<accession>A0ABS7TNL2</accession>
<evidence type="ECO:0000256" key="7">
    <source>
        <dbReference type="ARBA" id="ARBA00023239"/>
    </source>
</evidence>
<dbReference type="Proteomes" id="UP001139031">
    <property type="component" value="Unassembled WGS sequence"/>
</dbReference>
<dbReference type="RefSeq" id="WP_224191594.1">
    <property type="nucleotide sequence ID" value="NZ_JAIRAU010000009.1"/>
</dbReference>
<dbReference type="SUPFAM" id="SSF54211">
    <property type="entry name" value="Ribosomal protein S5 domain 2-like"/>
    <property type="match status" value="1"/>
</dbReference>
<dbReference type="InterPro" id="IPR053859">
    <property type="entry name" value="MVD-like_N"/>
</dbReference>
<feature type="domain" description="Mvd1 C-terminal" evidence="8">
    <location>
        <begin position="182"/>
        <end position="309"/>
    </location>
</feature>
<evidence type="ECO:0000256" key="5">
    <source>
        <dbReference type="ARBA" id="ARBA00022840"/>
    </source>
</evidence>
<proteinExistence type="inferred from homology"/>
<evidence type="ECO:0000256" key="1">
    <source>
        <dbReference type="ARBA" id="ARBA00008831"/>
    </source>
</evidence>
<organism evidence="10 11">
    <name type="scientific">Nannocystis pusilla</name>
    <dbReference type="NCBI Taxonomy" id="889268"/>
    <lineage>
        <taxon>Bacteria</taxon>
        <taxon>Pseudomonadati</taxon>
        <taxon>Myxococcota</taxon>
        <taxon>Polyangia</taxon>
        <taxon>Nannocystales</taxon>
        <taxon>Nannocystaceae</taxon>
        <taxon>Nannocystis</taxon>
    </lineage>
</organism>
<protein>
    <recommendedName>
        <fullName evidence="2">diphosphomevalonate decarboxylase</fullName>
        <ecNumber evidence="2">4.1.1.33</ecNumber>
    </recommendedName>
</protein>
<dbReference type="PANTHER" id="PTHR10977">
    <property type="entry name" value="DIPHOSPHOMEVALONATE DECARBOXYLASE"/>
    <property type="match status" value="1"/>
</dbReference>
<dbReference type="InterPro" id="IPR020568">
    <property type="entry name" value="Ribosomal_Su5_D2-typ_SF"/>
</dbReference>
<name>A0ABS7TNL2_9BACT</name>
<dbReference type="Pfam" id="PF18376">
    <property type="entry name" value="MDD_C"/>
    <property type="match status" value="1"/>
</dbReference>
<keyword evidence="5" id="KW-0067">ATP-binding</keyword>